<keyword evidence="1" id="KW-0812">Transmembrane</keyword>
<gene>
    <name evidence="2" type="ORF">BU16DRAFT_450805</name>
</gene>
<keyword evidence="1" id="KW-0472">Membrane</keyword>
<evidence type="ECO:0000256" key="1">
    <source>
        <dbReference type="SAM" id="Phobius"/>
    </source>
</evidence>
<dbReference type="EMBL" id="MU004182">
    <property type="protein sequence ID" value="KAF2501890.1"/>
    <property type="molecule type" value="Genomic_DNA"/>
</dbReference>
<accession>A0A6A6RDS3</accession>
<dbReference type="OrthoDB" id="5342924at2759"/>
<dbReference type="Proteomes" id="UP000799750">
    <property type="component" value="Unassembled WGS sequence"/>
</dbReference>
<keyword evidence="3" id="KW-1185">Reference proteome</keyword>
<keyword evidence="1" id="KW-1133">Transmembrane helix</keyword>
<evidence type="ECO:0000313" key="2">
    <source>
        <dbReference type="EMBL" id="KAF2501890.1"/>
    </source>
</evidence>
<evidence type="ECO:0000313" key="3">
    <source>
        <dbReference type="Proteomes" id="UP000799750"/>
    </source>
</evidence>
<sequence>MPQPVVVVRSWGARLSLFGAQVRYVQDDGIHEGVLWSNVSDLIGKFGGLDEGLKDIYPPIWRTSPEPGSSSIVGSFLQYTCGNDNVSQTFRLEELLAKDCLLLLTYTVSAFWETSQVELMVNDAMPVVRTGPLAVPKPGKPEYTSPITMDLDGISYFNSISVTEALRDASPSFIAYLAALFATALCEDSKSLLLLPKQLDIYDPYELGSTPIKIFQTQYGYGYDTSTTSVRLSIAVIMTYCVVTLAYMIYILISGSTSTTWDSAMELVLLALQSRTPDHLGHISAGVDSMDTYREAVGIRVSDGDELELVFKHDRDYGERNLRKITPNRAY</sequence>
<name>A0A6A6RDS3_9PEZI</name>
<feature type="transmembrane region" description="Helical" evidence="1">
    <location>
        <begin position="232"/>
        <end position="253"/>
    </location>
</feature>
<protein>
    <submittedName>
        <fullName evidence="2">Uncharacterized protein</fullName>
    </submittedName>
</protein>
<proteinExistence type="predicted"/>
<organism evidence="2 3">
    <name type="scientific">Lophium mytilinum</name>
    <dbReference type="NCBI Taxonomy" id="390894"/>
    <lineage>
        <taxon>Eukaryota</taxon>
        <taxon>Fungi</taxon>
        <taxon>Dikarya</taxon>
        <taxon>Ascomycota</taxon>
        <taxon>Pezizomycotina</taxon>
        <taxon>Dothideomycetes</taxon>
        <taxon>Pleosporomycetidae</taxon>
        <taxon>Mytilinidiales</taxon>
        <taxon>Mytilinidiaceae</taxon>
        <taxon>Lophium</taxon>
    </lineage>
</organism>
<dbReference type="AlphaFoldDB" id="A0A6A6RDS3"/>
<reference evidence="2" key="1">
    <citation type="journal article" date="2020" name="Stud. Mycol.">
        <title>101 Dothideomycetes genomes: a test case for predicting lifestyles and emergence of pathogens.</title>
        <authorList>
            <person name="Haridas S."/>
            <person name="Albert R."/>
            <person name="Binder M."/>
            <person name="Bloem J."/>
            <person name="Labutti K."/>
            <person name="Salamov A."/>
            <person name="Andreopoulos B."/>
            <person name="Baker S."/>
            <person name="Barry K."/>
            <person name="Bills G."/>
            <person name="Bluhm B."/>
            <person name="Cannon C."/>
            <person name="Castanera R."/>
            <person name="Culley D."/>
            <person name="Daum C."/>
            <person name="Ezra D."/>
            <person name="Gonzalez J."/>
            <person name="Henrissat B."/>
            <person name="Kuo A."/>
            <person name="Liang C."/>
            <person name="Lipzen A."/>
            <person name="Lutzoni F."/>
            <person name="Magnuson J."/>
            <person name="Mondo S."/>
            <person name="Nolan M."/>
            <person name="Ohm R."/>
            <person name="Pangilinan J."/>
            <person name="Park H.-J."/>
            <person name="Ramirez L."/>
            <person name="Alfaro M."/>
            <person name="Sun H."/>
            <person name="Tritt A."/>
            <person name="Yoshinaga Y."/>
            <person name="Zwiers L.-H."/>
            <person name="Turgeon B."/>
            <person name="Goodwin S."/>
            <person name="Spatafora J."/>
            <person name="Crous P."/>
            <person name="Grigoriev I."/>
        </authorList>
    </citation>
    <scope>NUCLEOTIDE SEQUENCE</scope>
    <source>
        <strain evidence="2">CBS 269.34</strain>
    </source>
</reference>